<dbReference type="Proteomes" id="UP001159363">
    <property type="component" value="Chromosome 14"/>
</dbReference>
<protein>
    <submittedName>
        <fullName evidence="1">Uncharacterized protein</fullName>
    </submittedName>
</protein>
<organism evidence="1 2">
    <name type="scientific">Dryococelus australis</name>
    <dbReference type="NCBI Taxonomy" id="614101"/>
    <lineage>
        <taxon>Eukaryota</taxon>
        <taxon>Metazoa</taxon>
        <taxon>Ecdysozoa</taxon>
        <taxon>Arthropoda</taxon>
        <taxon>Hexapoda</taxon>
        <taxon>Insecta</taxon>
        <taxon>Pterygota</taxon>
        <taxon>Neoptera</taxon>
        <taxon>Polyneoptera</taxon>
        <taxon>Phasmatodea</taxon>
        <taxon>Verophasmatodea</taxon>
        <taxon>Anareolatae</taxon>
        <taxon>Phasmatidae</taxon>
        <taxon>Eurycanthinae</taxon>
        <taxon>Dryococelus</taxon>
    </lineage>
</organism>
<comment type="caution">
    <text evidence="1">The sequence shown here is derived from an EMBL/GenBank/DDBJ whole genome shotgun (WGS) entry which is preliminary data.</text>
</comment>
<proteinExistence type="predicted"/>
<dbReference type="PANTHER" id="PTHR37984:SF5">
    <property type="entry name" value="PROTEIN NYNRIN-LIKE"/>
    <property type="match status" value="1"/>
</dbReference>
<dbReference type="EMBL" id="JARBHB010000015">
    <property type="protein sequence ID" value="KAJ8868158.1"/>
    <property type="molecule type" value="Genomic_DNA"/>
</dbReference>
<reference evidence="1 2" key="1">
    <citation type="submission" date="2023-02" db="EMBL/GenBank/DDBJ databases">
        <title>LHISI_Scaffold_Assembly.</title>
        <authorList>
            <person name="Stuart O.P."/>
            <person name="Cleave R."/>
            <person name="Magrath M.J.L."/>
            <person name="Mikheyev A.S."/>
        </authorList>
    </citation>
    <scope>NUCLEOTIDE SEQUENCE [LARGE SCALE GENOMIC DNA]</scope>
    <source>
        <strain evidence="1">Daus_M_001</strain>
        <tissue evidence="1">Leg muscle</tissue>
    </source>
</reference>
<sequence>MLTLKRLLVNFNPTLPIIVACDTSPYGVWAVLCHKMAEQNYSQLYREALAIIFMVQQPVQRLLGHDQANPTLAHARLQKWMDYKIKYRPGSLLANADALSRLPENTVNDILSFTSIPNLPLTISEFPEAQHQVIELTRHGWVNQMPDPTSKPYFHRRYELTLQQECVIWGNKIIIRLQEQVKHILHDQYPGIVRTKVLPYSKVFWPQIDGNSPSKMQSCDACQCTQNLRKEVPTMT</sequence>
<dbReference type="PROSITE" id="PS51257">
    <property type="entry name" value="PROKAR_LIPOPROTEIN"/>
    <property type="match status" value="1"/>
</dbReference>
<keyword evidence="2" id="KW-1185">Reference proteome</keyword>
<name>A0ABQ9G7C7_9NEOP</name>
<evidence type="ECO:0000313" key="1">
    <source>
        <dbReference type="EMBL" id="KAJ8868158.1"/>
    </source>
</evidence>
<evidence type="ECO:0000313" key="2">
    <source>
        <dbReference type="Proteomes" id="UP001159363"/>
    </source>
</evidence>
<dbReference type="InterPro" id="IPR050951">
    <property type="entry name" value="Retrovirus_Pol_polyprotein"/>
</dbReference>
<gene>
    <name evidence="1" type="ORF">PR048_031967</name>
</gene>
<dbReference type="InterPro" id="IPR043502">
    <property type="entry name" value="DNA/RNA_pol_sf"/>
</dbReference>
<dbReference type="PANTHER" id="PTHR37984">
    <property type="entry name" value="PROTEIN CBG26694"/>
    <property type="match status" value="1"/>
</dbReference>
<dbReference type="SUPFAM" id="SSF56672">
    <property type="entry name" value="DNA/RNA polymerases"/>
    <property type="match status" value="1"/>
</dbReference>
<accession>A0ABQ9G7C7</accession>